<feature type="transmembrane region" description="Helical" evidence="1">
    <location>
        <begin position="155"/>
        <end position="175"/>
    </location>
</feature>
<proteinExistence type="predicted"/>
<protein>
    <submittedName>
        <fullName evidence="3">Acyltransferase</fullName>
    </submittedName>
</protein>
<feature type="transmembrane region" description="Helical" evidence="1">
    <location>
        <begin position="124"/>
        <end position="143"/>
    </location>
</feature>
<keyword evidence="3" id="KW-0012">Acyltransferase</keyword>
<feature type="transmembrane region" description="Helical" evidence="1">
    <location>
        <begin position="56"/>
        <end position="75"/>
    </location>
</feature>
<dbReference type="EMBL" id="CP107006">
    <property type="protein sequence ID" value="UYQ95454.1"/>
    <property type="molecule type" value="Genomic_DNA"/>
</dbReference>
<feature type="transmembrane region" description="Helical" evidence="1">
    <location>
        <begin position="95"/>
        <end position="112"/>
    </location>
</feature>
<feature type="transmembrane region" description="Helical" evidence="1">
    <location>
        <begin position="212"/>
        <end position="230"/>
    </location>
</feature>
<keyword evidence="4" id="KW-1185">Reference proteome</keyword>
<evidence type="ECO:0000256" key="1">
    <source>
        <dbReference type="SAM" id="Phobius"/>
    </source>
</evidence>
<keyword evidence="3" id="KW-0808">Transferase</keyword>
<feature type="transmembrane region" description="Helical" evidence="1">
    <location>
        <begin position="242"/>
        <end position="260"/>
    </location>
</feature>
<organism evidence="3 4">
    <name type="scientific">Chitinophaga horti</name>
    <dbReference type="NCBI Taxonomy" id="2920382"/>
    <lineage>
        <taxon>Bacteria</taxon>
        <taxon>Pseudomonadati</taxon>
        <taxon>Bacteroidota</taxon>
        <taxon>Chitinophagia</taxon>
        <taxon>Chitinophagales</taxon>
        <taxon>Chitinophagaceae</taxon>
        <taxon>Chitinophaga</taxon>
    </lineage>
</organism>
<reference evidence="3" key="1">
    <citation type="submission" date="2022-10" db="EMBL/GenBank/DDBJ databases">
        <title>Chitinophaga sp. nov., isolated from soil.</title>
        <authorList>
            <person name="Jeon C.O."/>
        </authorList>
    </citation>
    <scope>NUCLEOTIDE SEQUENCE</scope>
    <source>
        <strain evidence="3">R8</strain>
    </source>
</reference>
<feature type="transmembrane region" description="Helical" evidence="1">
    <location>
        <begin position="182"/>
        <end position="200"/>
    </location>
</feature>
<dbReference type="GO" id="GO:0016746">
    <property type="term" value="F:acyltransferase activity"/>
    <property type="evidence" value="ECO:0007669"/>
    <property type="project" value="UniProtKB-KW"/>
</dbReference>
<feature type="transmembrane region" description="Helical" evidence="1">
    <location>
        <begin position="266"/>
        <end position="287"/>
    </location>
</feature>
<sequence>MEQGAIRATNAPADLLKTKPHFEILDGLRGIAAIVVVIFHFMEVVYIPTENFTGHGFLAVDFFFCLSGFVIAYAYDGRMDKMGIGTFFRLRLIRLHPLVILGSVLGLLTFLFDPFGAIPDGYGFVKIGLLFITSLLLIPYPVMPERYFNLFSFNAPAWTLFWEYIANIAYGLFLWKASRRILAGLAIVAAIGLGYTAYIAGNVMGGWGKDTFWHALPRLAYSFTAGMLVFRYQWIIRNRLGFLGVTALLLVGLLMPYFQYNWLIELIVVLVYFPFLVALGAGARLHESVRSICVFSGKISYPLYMTHYAVIWSFANYYATYKPDAGQLAVIIAIAVPILLGVAWLAMILYDEPVRRWLRKKEQ</sequence>
<keyword evidence="1" id="KW-0812">Transmembrane</keyword>
<name>A0ABY6JB97_9BACT</name>
<dbReference type="Proteomes" id="UP001162741">
    <property type="component" value="Chromosome"/>
</dbReference>
<dbReference type="Pfam" id="PF01757">
    <property type="entry name" value="Acyl_transf_3"/>
    <property type="match status" value="1"/>
</dbReference>
<dbReference type="InterPro" id="IPR050879">
    <property type="entry name" value="Acyltransferase_3"/>
</dbReference>
<accession>A0ABY6JB97</accession>
<gene>
    <name evidence="3" type="ORF">MKQ68_10120</name>
</gene>
<feature type="domain" description="Acyltransferase 3" evidence="2">
    <location>
        <begin position="25"/>
        <end position="344"/>
    </location>
</feature>
<dbReference type="InterPro" id="IPR002656">
    <property type="entry name" value="Acyl_transf_3_dom"/>
</dbReference>
<dbReference type="PANTHER" id="PTHR23028:SF134">
    <property type="entry name" value="PUTATIVE (AFU_ORTHOLOGUE AFUA_4G08520)-RELATED"/>
    <property type="match status" value="1"/>
</dbReference>
<evidence type="ECO:0000259" key="2">
    <source>
        <dbReference type="Pfam" id="PF01757"/>
    </source>
</evidence>
<feature type="transmembrane region" description="Helical" evidence="1">
    <location>
        <begin position="299"/>
        <end position="319"/>
    </location>
</feature>
<feature type="transmembrane region" description="Helical" evidence="1">
    <location>
        <begin position="325"/>
        <end position="350"/>
    </location>
</feature>
<evidence type="ECO:0000313" key="4">
    <source>
        <dbReference type="Proteomes" id="UP001162741"/>
    </source>
</evidence>
<dbReference type="PANTHER" id="PTHR23028">
    <property type="entry name" value="ACETYLTRANSFERASE"/>
    <property type="match status" value="1"/>
</dbReference>
<keyword evidence="1" id="KW-0472">Membrane</keyword>
<keyword evidence="1" id="KW-1133">Transmembrane helix</keyword>
<evidence type="ECO:0000313" key="3">
    <source>
        <dbReference type="EMBL" id="UYQ95454.1"/>
    </source>
</evidence>
<feature type="transmembrane region" description="Helical" evidence="1">
    <location>
        <begin position="30"/>
        <end position="49"/>
    </location>
</feature>
<dbReference type="RefSeq" id="WP_264283186.1">
    <property type="nucleotide sequence ID" value="NZ_CP107006.1"/>
</dbReference>